<dbReference type="AlphaFoldDB" id="A0A0W7WI95"/>
<dbReference type="PROSITE" id="PS50893">
    <property type="entry name" value="ABC_TRANSPORTER_2"/>
    <property type="match status" value="1"/>
</dbReference>
<evidence type="ECO:0000256" key="6">
    <source>
        <dbReference type="ARBA" id="ARBA00022967"/>
    </source>
</evidence>
<dbReference type="PROSITE" id="PS00211">
    <property type="entry name" value="ABC_TRANSPORTER_1"/>
    <property type="match status" value="1"/>
</dbReference>
<name>A0A0W7WI95_9RHOB</name>
<dbReference type="GO" id="GO:0015416">
    <property type="term" value="F:ABC-type phosphonate transporter activity"/>
    <property type="evidence" value="ECO:0007669"/>
    <property type="project" value="InterPro"/>
</dbReference>
<keyword evidence="7" id="KW-0472">Membrane</keyword>
<evidence type="ECO:0000259" key="9">
    <source>
        <dbReference type="PROSITE" id="PS50893"/>
    </source>
</evidence>
<dbReference type="STRING" id="1685382.AVJ23_14220"/>
<dbReference type="InterPro" id="IPR027417">
    <property type="entry name" value="P-loop_NTPase"/>
</dbReference>
<feature type="domain" description="ABC transporter" evidence="9">
    <location>
        <begin position="2"/>
        <end position="246"/>
    </location>
</feature>
<dbReference type="CDD" id="cd03256">
    <property type="entry name" value="ABC_PhnC_transporter"/>
    <property type="match status" value="1"/>
</dbReference>
<dbReference type="Proteomes" id="UP000054396">
    <property type="component" value="Unassembled WGS sequence"/>
</dbReference>
<keyword evidence="3" id="KW-0997">Cell inner membrane</keyword>
<dbReference type="InterPro" id="IPR050086">
    <property type="entry name" value="MetN_ABC_transporter-like"/>
</dbReference>
<reference evidence="10 11" key="1">
    <citation type="submission" date="2015-12" db="EMBL/GenBank/DDBJ databases">
        <authorList>
            <person name="Shamseldin A."/>
            <person name="Moawad H."/>
            <person name="Abd El-Rahim W.M."/>
            <person name="Sadowsky M.J."/>
        </authorList>
    </citation>
    <scope>NUCLEOTIDE SEQUENCE [LARGE SCALE GENOMIC DNA]</scope>
    <source>
        <strain evidence="10 11">SJ5A-1</strain>
    </source>
</reference>
<dbReference type="SMART" id="SM00382">
    <property type="entry name" value="AAA"/>
    <property type="match status" value="1"/>
</dbReference>
<protein>
    <submittedName>
        <fullName evidence="10">Phosphonate ABC transporter ATP-binding protein</fullName>
    </submittedName>
</protein>
<dbReference type="NCBIfam" id="TIGR02315">
    <property type="entry name" value="ABC_phnC"/>
    <property type="match status" value="1"/>
</dbReference>
<sequence length="273" mass="30348">MLKLEGLSKTYKTGDAALSDVTLTIPKGQIVGLIGPSGAGKSTLIRCINRLVEPSAGKVLLGDVDLARLGKTELRRQRRRIGMIFQEYALVERLTVMENVLSGRLGYVPFWRSFLRRYPGRDVQQAFRLLDRVGLMHQADKRADALSGGQRQRVGIARALAQEPELLLVDEPTASLDPKTSRQIMRLLTEICAERDLPAIVNIHDVPLAQQFMQRIIGLRAGEVVFDGTPRELTENVLTTIYGAEDWDAMRRGDEEQSAAEADARDRMAALAQ</sequence>
<dbReference type="GO" id="GO:0005524">
    <property type="term" value="F:ATP binding"/>
    <property type="evidence" value="ECO:0007669"/>
    <property type="project" value="UniProtKB-KW"/>
</dbReference>
<keyword evidence="2" id="KW-1003">Cell membrane</keyword>
<dbReference type="InterPro" id="IPR003439">
    <property type="entry name" value="ABC_transporter-like_ATP-bd"/>
</dbReference>
<dbReference type="OrthoDB" id="9802264at2"/>
<dbReference type="PANTHER" id="PTHR43166">
    <property type="entry name" value="AMINO ACID IMPORT ATP-BINDING PROTEIN"/>
    <property type="match status" value="1"/>
</dbReference>
<keyword evidence="4" id="KW-0547">Nucleotide-binding</keyword>
<comment type="caution">
    <text evidence="10">The sequence shown here is derived from an EMBL/GenBank/DDBJ whole genome shotgun (WGS) entry which is preliminary data.</text>
</comment>
<dbReference type="RefSeq" id="WP_058862902.1">
    <property type="nucleotide sequence ID" value="NZ_LPXO01000008.1"/>
</dbReference>
<dbReference type="GO" id="GO:0016020">
    <property type="term" value="C:membrane"/>
    <property type="evidence" value="ECO:0007669"/>
    <property type="project" value="InterPro"/>
</dbReference>
<dbReference type="GO" id="GO:0016887">
    <property type="term" value="F:ATP hydrolysis activity"/>
    <property type="evidence" value="ECO:0007669"/>
    <property type="project" value="InterPro"/>
</dbReference>
<dbReference type="InterPro" id="IPR017871">
    <property type="entry name" value="ABC_transporter-like_CS"/>
</dbReference>
<gene>
    <name evidence="10" type="ORF">AVJ23_14220</name>
</gene>
<dbReference type="InterPro" id="IPR003593">
    <property type="entry name" value="AAA+_ATPase"/>
</dbReference>
<organism evidence="10 11">
    <name type="scientific">Pseudoponticoccus marisrubri</name>
    <dbReference type="NCBI Taxonomy" id="1685382"/>
    <lineage>
        <taxon>Bacteria</taxon>
        <taxon>Pseudomonadati</taxon>
        <taxon>Pseudomonadota</taxon>
        <taxon>Alphaproteobacteria</taxon>
        <taxon>Rhodobacterales</taxon>
        <taxon>Roseobacteraceae</taxon>
        <taxon>Pseudoponticoccus</taxon>
    </lineage>
</organism>
<evidence type="ECO:0000313" key="10">
    <source>
        <dbReference type="EMBL" id="KUF10231.1"/>
    </source>
</evidence>
<evidence type="ECO:0000256" key="7">
    <source>
        <dbReference type="ARBA" id="ARBA00023136"/>
    </source>
</evidence>
<dbReference type="Gene3D" id="3.40.50.300">
    <property type="entry name" value="P-loop containing nucleotide triphosphate hydrolases"/>
    <property type="match status" value="1"/>
</dbReference>
<evidence type="ECO:0000256" key="1">
    <source>
        <dbReference type="ARBA" id="ARBA00022448"/>
    </source>
</evidence>
<accession>A0A0W7WI95</accession>
<keyword evidence="1" id="KW-0813">Transport</keyword>
<feature type="compositionally biased region" description="Basic and acidic residues" evidence="8">
    <location>
        <begin position="262"/>
        <end position="273"/>
    </location>
</feature>
<dbReference type="SUPFAM" id="SSF52540">
    <property type="entry name" value="P-loop containing nucleoside triphosphate hydrolases"/>
    <property type="match status" value="1"/>
</dbReference>
<evidence type="ECO:0000313" key="11">
    <source>
        <dbReference type="Proteomes" id="UP000054396"/>
    </source>
</evidence>
<dbReference type="Pfam" id="PF00005">
    <property type="entry name" value="ABC_tran"/>
    <property type="match status" value="1"/>
</dbReference>
<evidence type="ECO:0000256" key="5">
    <source>
        <dbReference type="ARBA" id="ARBA00022840"/>
    </source>
</evidence>
<feature type="region of interest" description="Disordered" evidence="8">
    <location>
        <begin position="252"/>
        <end position="273"/>
    </location>
</feature>
<keyword evidence="11" id="KW-1185">Reference proteome</keyword>
<keyword evidence="5 10" id="KW-0067">ATP-binding</keyword>
<keyword evidence="6" id="KW-1278">Translocase</keyword>
<evidence type="ECO:0000256" key="8">
    <source>
        <dbReference type="SAM" id="MobiDB-lite"/>
    </source>
</evidence>
<dbReference type="EMBL" id="LPXO01000008">
    <property type="protein sequence ID" value="KUF10231.1"/>
    <property type="molecule type" value="Genomic_DNA"/>
</dbReference>
<evidence type="ECO:0000256" key="4">
    <source>
        <dbReference type="ARBA" id="ARBA00022741"/>
    </source>
</evidence>
<proteinExistence type="predicted"/>
<dbReference type="InterPro" id="IPR012693">
    <property type="entry name" value="ABC_transpr_PhnC"/>
</dbReference>
<dbReference type="PANTHER" id="PTHR43166:SF6">
    <property type="entry name" value="PHOSPHONATES IMPORT ATP-BINDING PROTEIN PHNC"/>
    <property type="match status" value="1"/>
</dbReference>
<evidence type="ECO:0000256" key="2">
    <source>
        <dbReference type="ARBA" id="ARBA00022475"/>
    </source>
</evidence>
<evidence type="ECO:0000256" key="3">
    <source>
        <dbReference type="ARBA" id="ARBA00022519"/>
    </source>
</evidence>